<dbReference type="AlphaFoldDB" id="A0A6H1Q1U8"/>
<proteinExistence type="predicted"/>
<keyword evidence="1" id="KW-0732">Signal</keyword>
<organism evidence="2 3">
    <name type="scientific">Candidatus Pelagibacter giovannonii</name>
    <dbReference type="NCBI Taxonomy" id="2563896"/>
    <lineage>
        <taxon>Bacteria</taxon>
        <taxon>Pseudomonadati</taxon>
        <taxon>Pseudomonadota</taxon>
        <taxon>Alphaproteobacteria</taxon>
        <taxon>Candidatus Pelagibacterales</taxon>
        <taxon>Candidatus Pelagibacteraceae</taxon>
        <taxon>Candidatus Pelagibacter</taxon>
    </lineage>
</organism>
<evidence type="ECO:0000313" key="2">
    <source>
        <dbReference type="EMBL" id="QIZ20480.1"/>
    </source>
</evidence>
<feature type="chain" id="PRO_5026215994" evidence="1">
    <location>
        <begin position="23"/>
        <end position="186"/>
    </location>
</feature>
<dbReference type="RefSeq" id="WP_168606372.1">
    <property type="nucleotide sequence ID" value="NZ_CP038852.1"/>
</dbReference>
<dbReference type="KEGG" id="peg:E5R92_01610"/>
<evidence type="ECO:0000313" key="3">
    <source>
        <dbReference type="Proteomes" id="UP000501094"/>
    </source>
</evidence>
<dbReference type="Proteomes" id="UP000501094">
    <property type="component" value="Chromosome"/>
</dbReference>
<keyword evidence="3" id="KW-1185">Reference proteome</keyword>
<evidence type="ECO:0000256" key="1">
    <source>
        <dbReference type="SAM" id="SignalP"/>
    </source>
</evidence>
<sequence length="186" mass="21199">MRIIKITLLLLISFNVSFKVISANDLQNIFSDDGKIIFIRHAYAPGGGDPDGFDISNCASQRNLNFEGIAQSKRIGKFFKEHNIKIDKVLSSEWCRCKETSKYAFINHETKSFLNSFFSQKFAHNKDKQIKELKDYIIKWEGKKNLILVTHYVVISEILNVSTSSGEIVITDKNFNILASINTSNN</sequence>
<protein>
    <submittedName>
        <fullName evidence="2">Histidine phosphatase family protein</fullName>
    </submittedName>
</protein>
<dbReference type="SUPFAM" id="SSF53254">
    <property type="entry name" value="Phosphoglycerate mutase-like"/>
    <property type="match status" value="1"/>
</dbReference>
<reference evidence="2 3" key="1">
    <citation type="journal article" date="2020" name="Nat. Microbiol.">
        <title>Lysogenic host-virus interactions in SAR11 marine bacteria.</title>
        <authorList>
            <person name="Morris R.M."/>
            <person name="Cain K.R."/>
            <person name="Hvorecny K.L."/>
            <person name="Kollman J.M."/>
        </authorList>
    </citation>
    <scope>NUCLEOTIDE SEQUENCE [LARGE SCALE GENOMIC DNA]</scope>
    <source>
        <strain evidence="2 3">NP1</strain>
    </source>
</reference>
<dbReference type="InterPro" id="IPR029033">
    <property type="entry name" value="His_PPase_superfam"/>
</dbReference>
<feature type="signal peptide" evidence="1">
    <location>
        <begin position="1"/>
        <end position="22"/>
    </location>
</feature>
<dbReference type="Gene3D" id="3.40.50.1240">
    <property type="entry name" value="Phosphoglycerate mutase-like"/>
    <property type="match status" value="1"/>
</dbReference>
<gene>
    <name evidence="2" type="ORF">E5R92_01610</name>
</gene>
<dbReference type="EMBL" id="CP038852">
    <property type="protein sequence ID" value="QIZ20480.1"/>
    <property type="molecule type" value="Genomic_DNA"/>
</dbReference>
<name>A0A6H1Q1U8_9PROT</name>
<accession>A0A6H1Q1U8</accession>